<organism evidence="3 4">
    <name type="scientific">Flagellimonas olearia</name>
    <dbReference type="NCBI Taxonomy" id="552546"/>
    <lineage>
        <taxon>Bacteria</taxon>
        <taxon>Pseudomonadati</taxon>
        <taxon>Bacteroidota</taxon>
        <taxon>Flavobacteriia</taxon>
        <taxon>Flavobacteriales</taxon>
        <taxon>Flavobacteriaceae</taxon>
        <taxon>Flagellimonas</taxon>
    </lineage>
</organism>
<accession>A0A6I1E420</accession>
<dbReference type="NCBIfam" id="TIGR02226">
    <property type="entry name" value="two_anch"/>
    <property type="match status" value="1"/>
</dbReference>
<dbReference type="AlphaFoldDB" id="A0A6I1E420"/>
<dbReference type="Pfam" id="PF07584">
    <property type="entry name" value="BatA"/>
    <property type="match status" value="1"/>
</dbReference>
<evidence type="ECO:0000256" key="1">
    <source>
        <dbReference type="SAM" id="Phobius"/>
    </source>
</evidence>
<feature type="transmembrane region" description="Helical" evidence="1">
    <location>
        <begin position="66"/>
        <end position="87"/>
    </location>
</feature>
<reference evidence="3 4" key="1">
    <citation type="submission" date="2019-10" db="EMBL/GenBank/DDBJ databases">
        <title>Muricauda olearia CL-SS4 JCM15563 genome.</title>
        <authorList>
            <person name="Liu L."/>
        </authorList>
    </citation>
    <scope>NUCLEOTIDE SEQUENCE [LARGE SCALE GENOMIC DNA]</scope>
    <source>
        <strain evidence="3 4">CL-SS4</strain>
    </source>
</reference>
<dbReference type="InterPro" id="IPR024163">
    <property type="entry name" value="Aerotolerance_reg_N"/>
</dbReference>
<gene>
    <name evidence="3" type="ORF">F8C76_03695</name>
</gene>
<dbReference type="InterPro" id="IPR011933">
    <property type="entry name" value="Double_TM_dom"/>
</dbReference>
<keyword evidence="1" id="KW-1133">Transmembrane helix</keyword>
<keyword evidence="1" id="KW-0812">Transmembrane</keyword>
<dbReference type="Gene3D" id="3.40.50.410">
    <property type="entry name" value="von Willebrand factor, type A domain"/>
    <property type="match status" value="1"/>
</dbReference>
<dbReference type="EMBL" id="WELG01000001">
    <property type="protein sequence ID" value="KAB7530615.1"/>
    <property type="molecule type" value="Genomic_DNA"/>
</dbReference>
<dbReference type="PANTHER" id="PTHR37464:SF1">
    <property type="entry name" value="BLL2463 PROTEIN"/>
    <property type="match status" value="1"/>
</dbReference>
<evidence type="ECO:0000313" key="4">
    <source>
        <dbReference type="Proteomes" id="UP000429785"/>
    </source>
</evidence>
<feature type="transmembrane region" description="Helical" evidence="1">
    <location>
        <begin position="18"/>
        <end position="36"/>
    </location>
</feature>
<sequence>MPIFVQSKLGMQFKHPEILWALFLLSIPILIHLFQLRRFRKTPFTNVAMLQKVVSESRKSNTLKKWLLLITRLLLLAALIIAFAQPFSSTVTALQQKETVVYLDNSFSMQAKNNGLSLMEKAIQDLIKNMDAGTVFSLFTNENTFRDVSVKDIQNQLLSLPYTDRQLNLEDIQLKANTLFSNSNATIKNLIVISDFQQRMAAGQIPSDSTVHSYYVPIRPRDRTNVSIDSIYLEEDFSDQTRLHILLSGGSDGQNLPISLYNGSSLIAKSAAKFGTTHTSEVMFSIPSGQEINGRIIITDNGLGYDNQFYFNINTKERIKVLAISASHSDYLERLFPQEDFDLIKVPLDQLDYSTLEGQNMVILDNLNTIPNSLQNVLASFKEDGGTLVVAPSENSDLTSYNSLFSQLSNIQFLEKVDNSVNITAISFGHPLYKNVFEKEVANFQYPKVEQYFRIRSNLPRILSLDNNEPFLLGSDGWFCFTASLEPENTNFTASPLIVPTFYNMATSSLKLPQIQHTLGQAESVDISTQLTNDAILSVSKGDETFIPLQQSLPNKVRLVFEQNPTTDGIYTITQNDRALKNISFNYPRSESQLAYLDLESLNQTHTQESIDSLFTYLEAENNIAAYWKWFVILALLLALVEVIIQKIIP</sequence>
<name>A0A6I1E420_9FLAO</name>
<proteinExistence type="predicted"/>
<evidence type="ECO:0000313" key="3">
    <source>
        <dbReference type="EMBL" id="KAB7530615.1"/>
    </source>
</evidence>
<dbReference type="Proteomes" id="UP000429785">
    <property type="component" value="Unassembled WGS sequence"/>
</dbReference>
<dbReference type="PANTHER" id="PTHR37464">
    <property type="entry name" value="BLL2463 PROTEIN"/>
    <property type="match status" value="1"/>
</dbReference>
<evidence type="ECO:0000259" key="2">
    <source>
        <dbReference type="Pfam" id="PF07584"/>
    </source>
</evidence>
<feature type="domain" description="Aerotolerance regulator N-terminal" evidence="2">
    <location>
        <begin position="11"/>
        <end position="86"/>
    </location>
</feature>
<comment type="caution">
    <text evidence="3">The sequence shown here is derived from an EMBL/GenBank/DDBJ whole genome shotgun (WGS) entry which is preliminary data.</text>
</comment>
<feature type="transmembrane region" description="Helical" evidence="1">
    <location>
        <begin position="627"/>
        <end position="645"/>
    </location>
</feature>
<dbReference type="InterPro" id="IPR036465">
    <property type="entry name" value="vWFA_dom_sf"/>
</dbReference>
<keyword evidence="1" id="KW-0472">Membrane</keyword>
<dbReference type="OrthoDB" id="9810200at2"/>
<protein>
    <recommendedName>
        <fullName evidence="2">Aerotolerance regulator N-terminal domain-containing protein</fullName>
    </recommendedName>
</protein>